<dbReference type="EC" id="3.2.2.23" evidence="19"/>
<dbReference type="InterPro" id="IPR000214">
    <property type="entry name" value="Znf_DNA_glyclase/AP_lyase"/>
</dbReference>
<sequence>MPELPEMENYRELLTKQLSHKTITQIVVNREKSINVSVSTFDQHVIGQTIQSITRRGKHLLFHLPNGYVLLLHLMLGGTMYVGTEEDQPKRTKQVIFYFHEKELFFIGLRLGYLHLLTNVEVQKELSDLGPEPIDTSFTLELFQSLMEKKKGKLKTTLVDQSFIAGIGNCYSDEICFHAGILPTRKCNELSEAEVKALYESIKFVLNRAFELGGYMEMPLHKQDTLTGGYNDHCYVYDRGGETCNRCGNSITQEEVSSRKCFYCTGCQS</sequence>
<dbReference type="PANTHER" id="PTHR22993:SF9">
    <property type="entry name" value="FORMAMIDOPYRIMIDINE-DNA GLYCOSYLASE"/>
    <property type="match status" value="1"/>
</dbReference>
<comment type="cofactor">
    <cofactor evidence="2">
        <name>Zn(2+)</name>
        <dbReference type="ChEBI" id="CHEBI:29105"/>
    </cofactor>
</comment>
<gene>
    <name evidence="19" type="primary">mutM</name>
    <name evidence="19" type="ORF">JR050_17150</name>
</gene>
<keyword evidence="14 19" id="KW-0326">Glycosidase</keyword>
<dbReference type="RefSeq" id="WP_204204844.1">
    <property type="nucleotide sequence ID" value="NZ_JAFELM010000043.1"/>
</dbReference>
<evidence type="ECO:0000256" key="13">
    <source>
        <dbReference type="ARBA" id="ARBA00023268"/>
    </source>
</evidence>
<evidence type="ECO:0000256" key="2">
    <source>
        <dbReference type="ARBA" id="ARBA00001947"/>
    </source>
</evidence>
<evidence type="ECO:0000256" key="7">
    <source>
        <dbReference type="ARBA" id="ARBA00022771"/>
    </source>
</evidence>
<evidence type="ECO:0000256" key="10">
    <source>
        <dbReference type="ARBA" id="ARBA00023125"/>
    </source>
</evidence>
<keyword evidence="8 19" id="KW-0378">Hydrolase</keyword>
<dbReference type="EMBL" id="JAFELM010000043">
    <property type="protein sequence ID" value="MBM6619391.1"/>
    <property type="molecule type" value="Genomic_DNA"/>
</dbReference>
<evidence type="ECO:0000256" key="11">
    <source>
        <dbReference type="ARBA" id="ARBA00023204"/>
    </source>
</evidence>
<name>A0ABS2DP47_9BACI</name>
<dbReference type="PROSITE" id="PS51068">
    <property type="entry name" value="FPG_CAT"/>
    <property type="match status" value="1"/>
</dbReference>
<evidence type="ECO:0000256" key="9">
    <source>
        <dbReference type="ARBA" id="ARBA00022833"/>
    </source>
</evidence>
<dbReference type="InterPro" id="IPR012319">
    <property type="entry name" value="FPG_cat"/>
</dbReference>
<evidence type="ECO:0000256" key="1">
    <source>
        <dbReference type="ARBA" id="ARBA00001668"/>
    </source>
</evidence>
<feature type="domain" description="Formamidopyrimidine-DNA glycosylase catalytic" evidence="18">
    <location>
        <begin position="2"/>
        <end position="106"/>
    </location>
</feature>
<dbReference type="PANTHER" id="PTHR22993">
    <property type="entry name" value="FORMAMIDOPYRIMIDINE-DNA GLYCOSYLASE"/>
    <property type="match status" value="1"/>
</dbReference>
<keyword evidence="7 16" id="KW-0863">Zinc-finger</keyword>
<evidence type="ECO:0000259" key="17">
    <source>
        <dbReference type="PROSITE" id="PS51066"/>
    </source>
</evidence>
<evidence type="ECO:0000256" key="8">
    <source>
        <dbReference type="ARBA" id="ARBA00022801"/>
    </source>
</evidence>
<evidence type="ECO:0000256" key="15">
    <source>
        <dbReference type="ARBA" id="ARBA00044632"/>
    </source>
</evidence>
<dbReference type="NCBIfam" id="TIGR00577">
    <property type="entry name" value="fpg"/>
    <property type="match status" value="1"/>
</dbReference>
<dbReference type="SMART" id="SM01232">
    <property type="entry name" value="H2TH"/>
    <property type="match status" value="1"/>
</dbReference>
<dbReference type="InterPro" id="IPR035937">
    <property type="entry name" value="FPG_N"/>
</dbReference>
<dbReference type="InterPro" id="IPR015886">
    <property type="entry name" value="H2TH_FPG"/>
</dbReference>
<feature type="domain" description="FPG-type" evidence="17">
    <location>
        <begin position="235"/>
        <end position="269"/>
    </location>
</feature>
<evidence type="ECO:0000256" key="12">
    <source>
        <dbReference type="ARBA" id="ARBA00023239"/>
    </source>
</evidence>
<dbReference type="Gene3D" id="1.10.8.50">
    <property type="match status" value="1"/>
</dbReference>
<dbReference type="EC" id="4.2.99.18" evidence="19"/>
<evidence type="ECO:0000256" key="16">
    <source>
        <dbReference type="PROSITE-ProRule" id="PRU00391"/>
    </source>
</evidence>
<dbReference type="SMART" id="SM00898">
    <property type="entry name" value="Fapy_DNA_glyco"/>
    <property type="match status" value="1"/>
</dbReference>
<dbReference type="GO" id="GO:0140078">
    <property type="term" value="F:class I DNA-(apurinic or apyrimidinic site) endonuclease activity"/>
    <property type="evidence" value="ECO:0007669"/>
    <property type="project" value="UniProtKB-EC"/>
</dbReference>
<dbReference type="SUPFAM" id="SSF81624">
    <property type="entry name" value="N-terminal domain of MutM-like DNA repair proteins"/>
    <property type="match status" value="1"/>
</dbReference>
<dbReference type="SUPFAM" id="SSF46946">
    <property type="entry name" value="S13-like H2TH domain"/>
    <property type="match status" value="1"/>
</dbReference>
<dbReference type="GO" id="GO:0008534">
    <property type="term" value="F:oxidized purine nucleobase lesion DNA N-glycosylase activity"/>
    <property type="evidence" value="ECO:0007669"/>
    <property type="project" value="UniProtKB-EC"/>
</dbReference>
<keyword evidence="12 19" id="KW-0456">Lyase</keyword>
<keyword evidence="6" id="KW-0227">DNA damage</keyword>
<comment type="caution">
    <text evidence="19">The sequence shown here is derived from an EMBL/GenBank/DDBJ whole genome shotgun (WGS) entry which is preliminary data.</text>
</comment>
<evidence type="ECO:0000256" key="14">
    <source>
        <dbReference type="ARBA" id="ARBA00023295"/>
    </source>
</evidence>
<dbReference type="Pfam" id="PF06831">
    <property type="entry name" value="H2TH"/>
    <property type="match status" value="1"/>
</dbReference>
<comment type="catalytic activity">
    <reaction evidence="15">
        <text>2'-deoxyribonucleotide-(2'-deoxyribose 5'-phosphate)-2'-deoxyribonucleotide-DNA = a 3'-end 2'-deoxyribonucleotide-(2,3-dehydro-2,3-deoxyribose 5'-phosphate)-DNA + a 5'-end 5'-phospho-2'-deoxyribonucleoside-DNA + H(+)</text>
        <dbReference type="Rhea" id="RHEA:66592"/>
        <dbReference type="Rhea" id="RHEA-COMP:13180"/>
        <dbReference type="Rhea" id="RHEA-COMP:16897"/>
        <dbReference type="Rhea" id="RHEA-COMP:17067"/>
        <dbReference type="ChEBI" id="CHEBI:15378"/>
        <dbReference type="ChEBI" id="CHEBI:136412"/>
        <dbReference type="ChEBI" id="CHEBI:157695"/>
        <dbReference type="ChEBI" id="CHEBI:167181"/>
        <dbReference type="EC" id="4.2.99.18"/>
    </reaction>
</comment>
<evidence type="ECO:0000256" key="3">
    <source>
        <dbReference type="ARBA" id="ARBA00009409"/>
    </source>
</evidence>
<proteinExistence type="inferred from homology"/>
<organism evidence="19 20">
    <name type="scientific">Bacillus suaedaesalsae</name>
    <dbReference type="NCBI Taxonomy" id="2810349"/>
    <lineage>
        <taxon>Bacteria</taxon>
        <taxon>Bacillati</taxon>
        <taxon>Bacillota</taxon>
        <taxon>Bacilli</taxon>
        <taxon>Bacillales</taxon>
        <taxon>Bacillaceae</taxon>
        <taxon>Bacillus</taxon>
    </lineage>
</organism>
<dbReference type="PROSITE" id="PS51066">
    <property type="entry name" value="ZF_FPG_2"/>
    <property type="match status" value="1"/>
</dbReference>
<accession>A0ABS2DP47</accession>
<dbReference type="Gene3D" id="3.20.190.10">
    <property type="entry name" value="MutM-like, N-terminal"/>
    <property type="match status" value="1"/>
</dbReference>
<evidence type="ECO:0000256" key="5">
    <source>
        <dbReference type="ARBA" id="ARBA00022723"/>
    </source>
</evidence>
<keyword evidence="9" id="KW-0862">Zinc</keyword>
<dbReference type="InterPro" id="IPR010979">
    <property type="entry name" value="Ribosomal_uS13-like_H2TH"/>
</dbReference>
<protein>
    <submittedName>
        <fullName evidence="19">Bifunctional DNA-formamidopyrimidine glycosylase/DNA-(Apurinic or apyrimidinic site) lyase</fullName>
        <ecNumber evidence="19">3.2.2.23</ecNumber>
        <ecNumber evidence="19">4.2.99.18</ecNumber>
    </submittedName>
</protein>
<dbReference type="Pfam" id="PF01149">
    <property type="entry name" value="Fapy_DNA_glyco"/>
    <property type="match status" value="1"/>
</dbReference>
<comment type="subunit">
    <text evidence="4">Monomer.</text>
</comment>
<dbReference type="Proteomes" id="UP001518925">
    <property type="component" value="Unassembled WGS sequence"/>
</dbReference>
<keyword evidence="20" id="KW-1185">Reference proteome</keyword>
<evidence type="ECO:0000259" key="18">
    <source>
        <dbReference type="PROSITE" id="PS51068"/>
    </source>
</evidence>
<dbReference type="NCBIfam" id="NF002211">
    <property type="entry name" value="PRK01103.1"/>
    <property type="match status" value="1"/>
</dbReference>
<comment type="catalytic activity">
    <reaction evidence="1">
        <text>Hydrolysis of DNA containing ring-opened 7-methylguanine residues, releasing 2,6-diamino-4-hydroxy-5-(N-methyl)formamidopyrimidine.</text>
        <dbReference type="EC" id="3.2.2.23"/>
    </reaction>
</comment>
<keyword evidence="10" id="KW-0238">DNA-binding</keyword>
<dbReference type="InterPro" id="IPR020629">
    <property type="entry name" value="FPG_Glyclase"/>
</dbReference>
<evidence type="ECO:0000313" key="20">
    <source>
        <dbReference type="Proteomes" id="UP001518925"/>
    </source>
</evidence>
<comment type="similarity">
    <text evidence="3">Belongs to the FPG family.</text>
</comment>
<evidence type="ECO:0000313" key="19">
    <source>
        <dbReference type="EMBL" id="MBM6619391.1"/>
    </source>
</evidence>
<dbReference type="SUPFAM" id="SSF57716">
    <property type="entry name" value="Glucocorticoid receptor-like (DNA-binding domain)"/>
    <property type="match status" value="1"/>
</dbReference>
<evidence type="ECO:0000256" key="6">
    <source>
        <dbReference type="ARBA" id="ARBA00022763"/>
    </source>
</evidence>
<keyword evidence="13" id="KW-0511">Multifunctional enzyme</keyword>
<evidence type="ECO:0000256" key="4">
    <source>
        <dbReference type="ARBA" id="ARBA00011245"/>
    </source>
</evidence>
<keyword evidence="5" id="KW-0479">Metal-binding</keyword>
<reference evidence="19 20" key="1">
    <citation type="submission" date="2021-02" db="EMBL/GenBank/DDBJ databases">
        <title>Bacillus sp. RD4P76, an endophyte from a halophyte.</title>
        <authorList>
            <person name="Sun J.-Q."/>
        </authorList>
    </citation>
    <scope>NUCLEOTIDE SEQUENCE [LARGE SCALE GENOMIC DNA]</scope>
    <source>
        <strain evidence="19 20">RD4P76</strain>
    </source>
</reference>
<keyword evidence="11" id="KW-0234">DNA repair</keyword>